<accession>A0A812N701</accession>
<name>A0A812N701_9DINO</name>
<evidence type="ECO:0000313" key="2">
    <source>
        <dbReference type="Proteomes" id="UP000601435"/>
    </source>
</evidence>
<sequence>MQERKKLSPFGAFDGWLAITKPESTLSGVEQTKHQVVVLQRLAGDDSSPPKSGQSAFPFCLQDPSGGCTYRSKKLAILQYGFAALQQLKISSKGYLKME</sequence>
<gene>
    <name evidence="1" type="ORF">SNEC2469_LOCUS6765</name>
</gene>
<organism evidence="1 2">
    <name type="scientific">Symbiodinium necroappetens</name>
    <dbReference type="NCBI Taxonomy" id="1628268"/>
    <lineage>
        <taxon>Eukaryota</taxon>
        <taxon>Sar</taxon>
        <taxon>Alveolata</taxon>
        <taxon>Dinophyceae</taxon>
        <taxon>Suessiales</taxon>
        <taxon>Symbiodiniaceae</taxon>
        <taxon>Symbiodinium</taxon>
    </lineage>
</organism>
<dbReference type="AlphaFoldDB" id="A0A812N701"/>
<keyword evidence="2" id="KW-1185">Reference proteome</keyword>
<proteinExistence type="predicted"/>
<dbReference type="OrthoDB" id="10413491at2759"/>
<protein>
    <submittedName>
        <fullName evidence="1">Uncharacterized protein</fullName>
    </submittedName>
</protein>
<evidence type="ECO:0000313" key="1">
    <source>
        <dbReference type="EMBL" id="CAE7278248.1"/>
    </source>
</evidence>
<comment type="caution">
    <text evidence="1">The sequence shown here is derived from an EMBL/GenBank/DDBJ whole genome shotgun (WGS) entry which is preliminary data.</text>
</comment>
<dbReference type="Proteomes" id="UP000601435">
    <property type="component" value="Unassembled WGS sequence"/>
</dbReference>
<feature type="non-terminal residue" evidence="1">
    <location>
        <position position="1"/>
    </location>
</feature>
<dbReference type="EMBL" id="CAJNJA010011727">
    <property type="protein sequence ID" value="CAE7278248.1"/>
    <property type="molecule type" value="Genomic_DNA"/>
</dbReference>
<reference evidence="1" key="1">
    <citation type="submission" date="2021-02" db="EMBL/GenBank/DDBJ databases">
        <authorList>
            <person name="Dougan E. K."/>
            <person name="Rhodes N."/>
            <person name="Thang M."/>
            <person name="Chan C."/>
        </authorList>
    </citation>
    <scope>NUCLEOTIDE SEQUENCE</scope>
</reference>